<dbReference type="CDD" id="cd00397">
    <property type="entry name" value="DNA_BRE_C"/>
    <property type="match status" value="1"/>
</dbReference>
<dbReference type="InterPro" id="IPR050090">
    <property type="entry name" value="Tyrosine_recombinase_XerCD"/>
</dbReference>
<gene>
    <name evidence="6" type="ORF">MW290_21995</name>
</gene>
<comment type="similarity">
    <text evidence="1">Belongs to the 'phage' integrase family.</text>
</comment>
<dbReference type="InterPro" id="IPR002104">
    <property type="entry name" value="Integrase_catalytic"/>
</dbReference>
<dbReference type="EMBL" id="CP097636">
    <property type="protein sequence ID" value="URI11613.1"/>
    <property type="molecule type" value="Genomic_DNA"/>
</dbReference>
<name>A0ABY4SIH8_AQUTE</name>
<protein>
    <submittedName>
        <fullName evidence="6">Site-specific integrase</fullName>
    </submittedName>
</protein>
<keyword evidence="3" id="KW-0238">DNA-binding</keyword>
<evidence type="ECO:0000256" key="2">
    <source>
        <dbReference type="ARBA" id="ARBA00022908"/>
    </source>
</evidence>
<dbReference type="PANTHER" id="PTHR30349:SF41">
    <property type="entry name" value="INTEGRASE_RECOMBINASE PROTEIN MJ0367-RELATED"/>
    <property type="match status" value="1"/>
</dbReference>
<keyword evidence="4" id="KW-0233">DNA recombination</keyword>
<dbReference type="InterPro" id="IPR013762">
    <property type="entry name" value="Integrase-like_cat_sf"/>
</dbReference>
<keyword evidence="7" id="KW-1185">Reference proteome</keyword>
<reference evidence="6" key="1">
    <citation type="submission" date="2022-05" db="EMBL/GenBank/DDBJ databases">
        <title>An RpoN-dependent PEP-CTERM gene is involved in floc formation of an Aquincola tertiaricarbonis strain.</title>
        <authorList>
            <person name="Qiu D."/>
            <person name="Xia M."/>
        </authorList>
    </citation>
    <scope>NUCLEOTIDE SEQUENCE</scope>
    <source>
        <strain evidence="6">RN12</strain>
    </source>
</reference>
<evidence type="ECO:0000313" key="7">
    <source>
        <dbReference type="Proteomes" id="UP001056201"/>
    </source>
</evidence>
<keyword evidence="2" id="KW-0229">DNA integration</keyword>
<evidence type="ECO:0000256" key="4">
    <source>
        <dbReference type="ARBA" id="ARBA00023172"/>
    </source>
</evidence>
<organism evidence="6 7">
    <name type="scientific">Aquincola tertiaricarbonis</name>
    <dbReference type="NCBI Taxonomy" id="391953"/>
    <lineage>
        <taxon>Bacteria</taxon>
        <taxon>Pseudomonadati</taxon>
        <taxon>Pseudomonadota</taxon>
        <taxon>Betaproteobacteria</taxon>
        <taxon>Burkholderiales</taxon>
        <taxon>Sphaerotilaceae</taxon>
        <taxon>Aquincola</taxon>
    </lineage>
</organism>
<dbReference type="PANTHER" id="PTHR30349">
    <property type="entry name" value="PHAGE INTEGRASE-RELATED"/>
    <property type="match status" value="1"/>
</dbReference>
<feature type="domain" description="Tyr recombinase" evidence="5">
    <location>
        <begin position="1"/>
        <end position="192"/>
    </location>
</feature>
<evidence type="ECO:0000313" key="6">
    <source>
        <dbReference type="EMBL" id="URI11613.1"/>
    </source>
</evidence>
<sequence length="210" mass="23772">MIDLVEDSGARVCELVQLKIGDIPSEYALLEALDKDDSRWEIELIRKGGRKLKLYFSSDVLLEARFYLKFRSALITARKITHPDYSPPDDLFLSEKTGLGLKSDSVSKIVSRLFKKIGVKRVGIHRIRAKFAIDTIDRILDEYLASGLGLEAGSAWVDTIIQQAAHLMGHRSTSSLKHYLHDALDRRLRMSRKHESLQVNRPGYRGGPLV</sequence>
<evidence type="ECO:0000259" key="5">
    <source>
        <dbReference type="PROSITE" id="PS51898"/>
    </source>
</evidence>
<dbReference type="RefSeq" id="WP_250199807.1">
    <property type="nucleotide sequence ID" value="NZ_CP097636.1"/>
</dbReference>
<evidence type="ECO:0000256" key="3">
    <source>
        <dbReference type="ARBA" id="ARBA00023125"/>
    </source>
</evidence>
<dbReference type="Proteomes" id="UP001056201">
    <property type="component" value="Chromosome 2"/>
</dbReference>
<dbReference type="Gene3D" id="1.10.443.10">
    <property type="entry name" value="Intergrase catalytic core"/>
    <property type="match status" value="1"/>
</dbReference>
<evidence type="ECO:0000256" key="1">
    <source>
        <dbReference type="ARBA" id="ARBA00008857"/>
    </source>
</evidence>
<dbReference type="PROSITE" id="PS51898">
    <property type="entry name" value="TYR_RECOMBINASE"/>
    <property type="match status" value="1"/>
</dbReference>
<accession>A0ABY4SIH8</accession>
<dbReference type="SUPFAM" id="SSF56349">
    <property type="entry name" value="DNA breaking-rejoining enzymes"/>
    <property type="match status" value="1"/>
</dbReference>
<proteinExistence type="inferred from homology"/>
<dbReference type="InterPro" id="IPR011010">
    <property type="entry name" value="DNA_brk_join_enz"/>
</dbReference>